<keyword evidence="4 7" id="KW-1133">Transmembrane helix</keyword>
<dbReference type="GO" id="GO:0005886">
    <property type="term" value="C:plasma membrane"/>
    <property type="evidence" value="ECO:0007669"/>
    <property type="project" value="UniProtKB-SubCell"/>
</dbReference>
<evidence type="ECO:0000256" key="1">
    <source>
        <dbReference type="ARBA" id="ARBA00004651"/>
    </source>
</evidence>
<dbReference type="Gene3D" id="1.20.1250.20">
    <property type="entry name" value="MFS general substrate transporter like domains"/>
    <property type="match status" value="1"/>
</dbReference>
<dbReference type="PANTHER" id="PTHR23513">
    <property type="entry name" value="INTEGRAL MEMBRANE EFFLUX PROTEIN-RELATED"/>
    <property type="match status" value="1"/>
</dbReference>
<accession>A0A428Z511</accession>
<dbReference type="Proteomes" id="UP000287547">
    <property type="component" value="Unassembled WGS sequence"/>
</dbReference>
<dbReference type="Pfam" id="PF07690">
    <property type="entry name" value="MFS_1"/>
    <property type="match status" value="1"/>
</dbReference>
<evidence type="ECO:0000313" key="9">
    <source>
        <dbReference type="EMBL" id="RSM81907.1"/>
    </source>
</evidence>
<dbReference type="CDD" id="cd06173">
    <property type="entry name" value="MFS_MefA_like"/>
    <property type="match status" value="1"/>
</dbReference>
<dbReference type="PANTHER" id="PTHR23513:SF6">
    <property type="entry name" value="MAJOR FACILITATOR SUPERFAMILY ASSOCIATED DOMAIN-CONTAINING PROTEIN"/>
    <property type="match status" value="1"/>
</dbReference>
<feature type="transmembrane region" description="Helical" evidence="7">
    <location>
        <begin position="355"/>
        <end position="379"/>
    </location>
</feature>
<feature type="transmembrane region" description="Helical" evidence="7">
    <location>
        <begin position="282"/>
        <end position="306"/>
    </location>
</feature>
<feature type="region of interest" description="Disordered" evidence="6">
    <location>
        <begin position="1"/>
        <end position="59"/>
    </location>
</feature>
<dbReference type="InterPro" id="IPR011701">
    <property type="entry name" value="MFS"/>
</dbReference>
<keyword evidence="3 7" id="KW-0812">Transmembrane</keyword>
<feature type="domain" description="Major facilitator superfamily (MFS) profile" evidence="8">
    <location>
        <begin position="70"/>
        <end position="457"/>
    </location>
</feature>
<feature type="transmembrane region" description="Helical" evidence="7">
    <location>
        <begin position="222"/>
        <end position="248"/>
    </location>
</feature>
<name>A0A428Z511_KIBAR</name>
<dbReference type="AlphaFoldDB" id="A0A428Z511"/>
<protein>
    <recommendedName>
        <fullName evidence="8">Major facilitator superfamily (MFS) profile domain-containing protein</fullName>
    </recommendedName>
</protein>
<feature type="transmembrane region" description="Helical" evidence="7">
    <location>
        <begin position="312"/>
        <end position="334"/>
    </location>
</feature>
<proteinExistence type="predicted"/>
<evidence type="ECO:0000256" key="5">
    <source>
        <dbReference type="ARBA" id="ARBA00023136"/>
    </source>
</evidence>
<evidence type="ECO:0000259" key="8">
    <source>
        <dbReference type="PROSITE" id="PS50850"/>
    </source>
</evidence>
<dbReference type="GO" id="GO:0022857">
    <property type="term" value="F:transmembrane transporter activity"/>
    <property type="evidence" value="ECO:0007669"/>
    <property type="project" value="InterPro"/>
</dbReference>
<evidence type="ECO:0000256" key="4">
    <source>
        <dbReference type="ARBA" id="ARBA00022989"/>
    </source>
</evidence>
<keyword evidence="2" id="KW-1003">Cell membrane</keyword>
<dbReference type="PROSITE" id="PS50850">
    <property type="entry name" value="MFS"/>
    <property type="match status" value="1"/>
</dbReference>
<feature type="compositionally biased region" description="Basic and acidic residues" evidence="6">
    <location>
        <begin position="27"/>
        <end position="37"/>
    </location>
</feature>
<dbReference type="InterPro" id="IPR036259">
    <property type="entry name" value="MFS_trans_sf"/>
</dbReference>
<feature type="transmembrane region" description="Helical" evidence="7">
    <location>
        <begin position="107"/>
        <end position="128"/>
    </location>
</feature>
<dbReference type="OrthoDB" id="4237505at2"/>
<feature type="transmembrane region" description="Helical" evidence="7">
    <location>
        <begin position="433"/>
        <end position="454"/>
    </location>
</feature>
<organism evidence="9 10">
    <name type="scientific">Kibdelosporangium aridum</name>
    <dbReference type="NCBI Taxonomy" id="2030"/>
    <lineage>
        <taxon>Bacteria</taxon>
        <taxon>Bacillati</taxon>
        <taxon>Actinomycetota</taxon>
        <taxon>Actinomycetes</taxon>
        <taxon>Pseudonocardiales</taxon>
        <taxon>Pseudonocardiaceae</taxon>
        <taxon>Kibdelosporangium</taxon>
    </lineage>
</organism>
<feature type="compositionally biased region" description="Polar residues" evidence="6">
    <location>
        <begin position="1"/>
        <end position="20"/>
    </location>
</feature>
<evidence type="ECO:0000256" key="7">
    <source>
        <dbReference type="SAM" id="Phobius"/>
    </source>
</evidence>
<evidence type="ECO:0000256" key="6">
    <source>
        <dbReference type="SAM" id="MobiDB-lite"/>
    </source>
</evidence>
<dbReference type="SUPFAM" id="SSF103473">
    <property type="entry name" value="MFS general substrate transporter"/>
    <property type="match status" value="1"/>
</dbReference>
<evidence type="ECO:0000256" key="2">
    <source>
        <dbReference type="ARBA" id="ARBA00022475"/>
    </source>
</evidence>
<sequence>MLTTCTATSRNGNRSRSGQANGRCCSRRGDQVARGDDPGTNLRRCEPGGNSSARRSATGLVSDSGLRSKVVLGVIAAETISQTSTRMTWVALPWLVLTTTGSPAKMGAVLTANLLAMSVFGIPGGALAGRLGPWRTMLLCDLVRAVLICLIPLLHMLGALNFVVLLVLVFLVGAFYIPHHSSQQVVLPAAVGDSAAAIAKANSVLQGTLRLASLLGPPTGGFLVGLFGAPAVLWFDGATYLCSALIVWRVVPRVAPRPETQGWSALTAGTRTLWRDWLLRRWTIAISVFEFSWQLVIAALPILVVFRYGGAAIWIGVLTASLGIGSVLGNIVVLRVMDRVEPLWWSVLTKIPQTLVFWLLVVNLPILGVCAVLAVAGLLNGLIEGPVRGVQMRRTPKAMWAPAMGAFFAVSVLCGSVGLAVTGPIVEASNITAVFVVAAVFQTLGTIPFVTAALRARAESPAQPVGTQDGWLCP</sequence>
<reference evidence="9 10" key="1">
    <citation type="submission" date="2018-05" db="EMBL/GenBank/DDBJ databases">
        <title>Evolution of GPA BGCs.</title>
        <authorList>
            <person name="Waglechner N."/>
            <person name="Wright G.D."/>
        </authorList>
    </citation>
    <scope>NUCLEOTIDE SEQUENCE [LARGE SCALE GENOMIC DNA]</scope>
    <source>
        <strain evidence="9 10">A82846</strain>
    </source>
</reference>
<gene>
    <name evidence="9" type="ORF">DMH04_26530</name>
</gene>
<comment type="caution">
    <text evidence="9">The sequence shown here is derived from an EMBL/GenBank/DDBJ whole genome shotgun (WGS) entry which is preliminary data.</text>
</comment>
<feature type="compositionally biased region" description="Polar residues" evidence="6">
    <location>
        <begin position="49"/>
        <end position="59"/>
    </location>
</feature>
<evidence type="ECO:0000313" key="10">
    <source>
        <dbReference type="Proteomes" id="UP000287547"/>
    </source>
</evidence>
<dbReference type="InterPro" id="IPR020846">
    <property type="entry name" value="MFS_dom"/>
</dbReference>
<feature type="transmembrane region" description="Helical" evidence="7">
    <location>
        <begin position="399"/>
        <end position="421"/>
    </location>
</feature>
<comment type="subcellular location">
    <subcellularLocation>
        <location evidence="1">Cell membrane</location>
        <topology evidence="1">Multi-pass membrane protein</topology>
    </subcellularLocation>
</comment>
<feature type="transmembrane region" description="Helical" evidence="7">
    <location>
        <begin position="159"/>
        <end position="177"/>
    </location>
</feature>
<dbReference type="EMBL" id="QHKI01000024">
    <property type="protein sequence ID" value="RSM81907.1"/>
    <property type="molecule type" value="Genomic_DNA"/>
</dbReference>
<keyword evidence="5 7" id="KW-0472">Membrane</keyword>
<evidence type="ECO:0000256" key="3">
    <source>
        <dbReference type="ARBA" id="ARBA00022692"/>
    </source>
</evidence>